<evidence type="ECO:0000313" key="1">
    <source>
        <dbReference type="EMBL" id="MBB6556232.1"/>
    </source>
</evidence>
<protein>
    <submittedName>
        <fullName evidence="1">Uncharacterized protein</fullName>
    </submittedName>
</protein>
<reference evidence="1 2" key="1">
    <citation type="submission" date="2020-08" db="EMBL/GenBank/DDBJ databases">
        <title>Sequencing the genomes of 1000 actinobacteria strains.</title>
        <authorList>
            <person name="Klenk H.-P."/>
        </authorList>
    </citation>
    <scope>NUCLEOTIDE SEQUENCE [LARGE SCALE GENOMIC DNA]</scope>
    <source>
        <strain evidence="1 2">DSM 43768</strain>
    </source>
</reference>
<organism evidence="1 2">
    <name type="scientific">Nonomuraea rubra</name>
    <dbReference type="NCBI Taxonomy" id="46180"/>
    <lineage>
        <taxon>Bacteria</taxon>
        <taxon>Bacillati</taxon>
        <taxon>Actinomycetota</taxon>
        <taxon>Actinomycetes</taxon>
        <taxon>Streptosporangiales</taxon>
        <taxon>Streptosporangiaceae</taxon>
        <taxon>Nonomuraea</taxon>
    </lineage>
</organism>
<accession>A0A7X0U5P3</accession>
<proteinExistence type="predicted"/>
<evidence type="ECO:0000313" key="2">
    <source>
        <dbReference type="Proteomes" id="UP000565579"/>
    </source>
</evidence>
<sequence>MIATPEIDGVTFWGAGGMCPFQAEGTIDGHEFYFRYRGGRATFEADNRQVAELYGDDLKGFLDDPEFASLFTRLVAAWRGEPGPIVLDRPDITDSSAVTGPRFGEEAGESAENGWSVFATDHVLFGGTGHISPAEARRFAAALVATADALEAAQAQTGGAQ</sequence>
<dbReference type="EMBL" id="JACHMI010000001">
    <property type="protein sequence ID" value="MBB6556232.1"/>
    <property type="molecule type" value="Genomic_DNA"/>
</dbReference>
<keyword evidence="2" id="KW-1185">Reference proteome</keyword>
<dbReference type="RefSeq" id="WP_185110706.1">
    <property type="nucleotide sequence ID" value="NZ_BAAAXY010000153.1"/>
</dbReference>
<name>A0A7X0U5P3_9ACTN</name>
<dbReference type="AlphaFoldDB" id="A0A7X0U5P3"/>
<comment type="caution">
    <text evidence="1">The sequence shown here is derived from an EMBL/GenBank/DDBJ whole genome shotgun (WGS) entry which is preliminary data.</text>
</comment>
<dbReference type="Proteomes" id="UP000565579">
    <property type="component" value="Unassembled WGS sequence"/>
</dbReference>
<gene>
    <name evidence="1" type="ORF">HD593_011027</name>
</gene>